<keyword evidence="8" id="KW-1185">Reference proteome</keyword>
<dbReference type="PANTHER" id="PTHR23421">
    <property type="entry name" value="BETA-GALACTOSIDASE RELATED"/>
    <property type="match status" value="1"/>
</dbReference>
<name>A0ABT5EF47_9BACT</name>
<dbReference type="EMBL" id="JAQNDO010000001">
    <property type="protein sequence ID" value="MDC0740079.1"/>
    <property type="molecule type" value="Genomic_DNA"/>
</dbReference>
<keyword evidence="3 7" id="KW-0326">Glycosidase</keyword>
<dbReference type="Pfam" id="PF01301">
    <property type="entry name" value="Glyco_hydro_35"/>
    <property type="match status" value="1"/>
</dbReference>
<sequence length="696" mass="76497">MTAREDRAGGEGLGRRVRLVPGGIEIAGDVVPLLAGSVHYWRLDPNEWRACLEAVKAMGLRLVDTYIPWAVHEVAPGKLELGASDPQRDITRFCRIAEELGLYVIARPGPHINAELTYFGLPERIVWDPACQARSPDQNPVMLPMLPFAFPVPSYASDAFHDEAARYFQALGPALTPLLYPNGPIVLFQIDNEGALYFRDGAYDQDYHPDAIRLYREFLREKYGTIDALRASYGTPTLDEGEVPSSRRGEVTRFSAIDPPRKFDAERPRDLARHLDWSEFHEHLLTTAFQRLGRALAAAGMDGLPTTHNLPPGQDATPLNAARVTKVVDLVGLDYYHMADPTSRAIIARRTSELATRCEALSVPAFACEMGAGFPPFFPPLDERDGAFTVLCALAYGLRGFNVYMAVERDRWIGAPIDRHGRARPYAVFWRKLCAALEQTNFHELRRRAPVRLLLPRTERRLARVMHAFGPLSGAFFSIVGAGARERCVEDDLGLGYPLAIEADNFARAFEQALEARGVPFAVVGGEDRDIALGDARWLICATSGALKPELFDRLAEAHARGARVTIGPHEPRFDGAFRPLSVPFDLRRLGEDGPLTGDVPAAADAAVSHAIGTLGLPAYACDPGGIYVTVHEDAAGAPRVLFVVNPSERDIVARVSAGAVRTKASDLIDDSTFEARAGTLEVRMKPRTVRMLALR</sequence>
<dbReference type="Pfam" id="PF02449">
    <property type="entry name" value="Glyco_hydro_42"/>
    <property type="match status" value="1"/>
</dbReference>
<evidence type="ECO:0000256" key="4">
    <source>
        <dbReference type="RuleBase" id="RU003679"/>
    </source>
</evidence>
<comment type="caution">
    <text evidence="7">The sequence shown here is derived from an EMBL/GenBank/DDBJ whole genome shotgun (WGS) entry which is preliminary data.</text>
</comment>
<dbReference type="InterPro" id="IPR001944">
    <property type="entry name" value="Glycoside_Hdrlase_35"/>
</dbReference>
<dbReference type="InterPro" id="IPR013529">
    <property type="entry name" value="Glyco_hydro_42_N"/>
</dbReference>
<proteinExistence type="inferred from homology"/>
<evidence type="ECO:0000256" key="1">
    <source>
        <dbReference type="ARBA" id="ARBA00009809"/>
    </source>
</evidence>
<accession>A0ABT5EF47</accession>
<evidence type="ECO:0000256" key="3">
    <source>
        <dbReference type="ARBA" id="ARBA00023295"/>
    </source>
</evidence>
<dbReference type="GO" id="GO:0004565">
    <property type="term" value="F:beta-galactosidase activity"/>
    <property type="evidence" value="ECO:0007669"/>
    <property type="project" value="UniProtKB-EC"/>
</dbReference>
<protein>
    <submittedName>
        <fullName evidence="7">Beta-galactosidase</fullName>
        <ecNumber evidence="7">3.2.1.23</ecNumber>
    </submittedName>
</protein>
<dbReference type="PRINTS" id="PR00742">
    <property type="entry name" value="GLHYDRLASE35"/>
</dbReference>
<dbReference type="Gene3D" id="3.20.20.80">
    <property type="entry name" value="Glycosidases"/>
    <property type="match status" value="1"/>
</dbReference>
<feature type="domain" description="Glycoside hydrolase family 42 N-terminal" evidence="6">
    <location>
        <begin position="176"/>
        <end position="342"/>
    </location>
</feature>
<feature type="domain" description="Glycoside hydrolase 35 catalytic" evidence="5">
    <location>
        <begin position="26"/>
        <end position="138"/>
    </location>
</feature>
<comment type="similarity">
    <text evidence="1 4">Belongs to the glycosyl hydrolase 35 family.</text>
</comment>
<evidence type="ECO:0000313" key="8">
    <source>
        <dbReference type="Proteomes" id="UP001221411"/>
    </source>
</evidence>
<gene>
    <name evidence="7" type="ORF">POL67_01900</name>
</gene>
<evidence type="ECO:0000259" key="5">
    <source>
        <dbReference type="Pfam" id="PF01301"/>
    </source>
</evidence>
<dbReference type="InterPro" id="IPR017853">
    <property type="entry name" value="GH"/>
</dbReference>
<evidence type="ECO:0000256" key="2">
    <source>
        <dbReference type="ARBA" id="ARBA00022801"/>
    </source>
</evidence>
<organism evidence="7 8">
    <name type="scientific">Polyangium mundeleinium</name>
    <dbReference type="NCBI Taxonomy" id="2995306"/>
    <lineage>
        <taxon>Bacteria</taxon>
        <taxon>Pseudomonadati</taxon>
        <taxon>Myxococcota</taxon>
        <taxon>Polyangia</taxon>
        <taxon>Polyangiales</taxon>
        <taxon>Polyangiaceae</taxon>
        <taxon>Polyangium</taxon>
    </lineage>
</organism>
<keyword evidence="2 7" id="KW-0378">Hydrolase</keyword>
<dbReference type="RefSeq" id="WP_271914952.1">
    <property type="nucleotide sequence ID" value="NZ_JAQNDO010000001.1"/>
</dbReference>
<evidence type="ECO:0000259" key="6">
    <source>
        <dbReference type="Pfam" id="PF02449"/>
    </source>
</evidence>
<dbReference type="InterPro" id="IPR031330">
    <property type="entry name" value="Gly_Hdrlase_35_cat"/>
</dbReference>
<reference evidence="7 8" key="1">
    <citation type="submission" date="2022-11" db="EMBL/GenBank/DDBJ databases">
        <title>Minimal conservation of predation-associated metabolite biosynthetic gene clusters underscores biosynthetic potential of Myxococcota including descriptions for ten novel species: Archangium lansinium sp. nov., Myxococcus landrumus sp. nov., Nannocystis bai.</title>
        <authorList>
            <person name="Ahearne A."/>
            <person name="Stevens C."/>
            <person name="Dowd S."/>
        </authorList>
    </citation>
    <scope>NUCLEOTIDE SEQUENCE [LARGE SCALE GENOMIC DNA]</scope>
    <source>
        <strain evidence="7 8">RJM3</strain>
    </source>
</reference>
<dbReference type="Proteomes" id="UP001221411">
    <property type="component" value="Unassembled WGS sequence"/>
</dbReference>
<dbReference type="SUPFAM" id="SSF51445">
    <property type="entry name" value="(Trans)glycosidases"/>
    <property type="match status" value="1"/>
</dbReference>
<evidence type="ECO:0000313" key="7">
    <source>
        <dbReference type="EMBL" id="MDC0740079.1"/>
    </source>
</evidence>
<dbReference type="EC" id="3.2.1.23" evidence="7"/>